<dbReference type="KEGG" id="bgd:bgla_1g10710"/>
<organism evidence="2 3">
    <name type="scientific">Burkholderia gladioli (strain BSR3)</name>
    <dbReference type="NCBI Taxonomy" id="999541"/>
    <lineage>
        <taxon>Bacteria</taxon>
        <taxon>Pseudomonadati</taxon>
        <taxon>Pseudomonadota</taxon>
        <taxon>Betaproteobacteria</taxon>
        <taxon>Burkholderiales</taxon>
        <taxon>Burkholderiaceae</taxon>
        <taxon>Burkholderia</taxon>
    </lineage>
</organism>
<keyword evidence="1" id="KW-1133">Transmembrane helix</keyword>
<dbReference type="RefSeq" id="WP_013697105.1">
    <property type="nucleotide sequence ID" value="NC_015381.1"/>
</dbReference>
<proteinExistence type="predicted"/>
<reference evidence="2 3" key="1">
    <citation type="journal article" date="2011" name="J. Bacteriol.">
        <title>Complete genome sequence of Burkholderia gladioli BSR3.</title>
        <authorList>
            <person name="Seo Y.S."/>
            <person name="Lim J."/>
            <person name="Choi B.S."/>
            <person name="Kim H."/>
            <person name="Goo E."/>
            <person name="Lee B."/>
            <person name="Lim J.S."/>
            <person name="Choi I.Y."/>
            <person name="Moon J.S."/>
            <person name="Kim J."/>
            <person name="Hwang I."/>
        </authorList>
    </citation>
    <scope>NUCLEOTIDE SEQUENCE [LARGE SCALE GENOMIC DNA]</scope>
    <source>
        <strain evidence="2 3">BSR3</strain>
    </source>
</reference>
<dbReference type="AlphaFoldDB" id="F2L9J1"/>
<keyword evidence="1" id="KW-0812">Transmembrane</keyword>
<evidence type="ECO:0000313" key="2">
    <source>
        <dbReference type="EMBL" id="AEA59754.1"/>
    </source>
</evidence>
<dbReference type="Proteomes" id="UP000008316">
    <property type="component" value="Chromosome 1"/>
</dbReference>
<keyword evidence="3" id="KW-1185">Reference proteome</keyword>
<dbReference type="eggNOG" id="ENOG50317ED">
    <property type="taxonomic scope" value="Bacteria"/>
</dbReference>
<dbReference type="HOGENOM" id="CLU_2582918_0_0_4"/>
<keyword evidence="1" id="KW-0472">Membrane</keyword>
<feature type="transmembrane region" description="Helical" evidence="1">
    <location>
        <begin position="47"/>
        <end position="68"/>
    </location>
</feature>
<protein>
    <submittedName>
        <fullName evidence="2">Uncharacterized protein</fullName>
    </submittedName>
</protein>
<dbReference type="EMBL" id="CP002599">
    <property type="protein sequence ID" value="AEA59754.1"/>
    <property type="molecule type" value="Genomic_DNA"/>
</dbReference>
<name>F2L9J1_BURGS</name>
<evidence type="ECO:0000313" key="3">
    <source>
        <dbReference type="Proteomes" id="UP000008316"/>
    </source>
</evidence>
<accession>F2L9J1</accession>
<sequence>MLALLIAITSCTAAFLLSKTASTAGRTFGLALSGLWLFAGVSAGTSSVAKVAAFCAVCFALPLLVSALRRLNV</sequence>
<evidence type="ECO:0000256" key="1">
    <source>
        <dbReference type="SAM" id="Phobius"/>
    </source>
</evidence>
<dbReference type="STRING" id="999541.bgla_1g10710"/>
<gene>
    <name evidence="2" type="ordered locus">bgla_1g10710</name>
</gene>